<evidence type="ECO:0000313" key="4">
    <source>
        <dbReference type="Proteomes" id="UP000747542"/>
    </source>
</evidence>
<evidence type="ECO:0000256" key="1">
    <source>
        <dbReference type="SAM" id="MobiDB-lite"/>
    </source>
</evidence>
<gene>
    <name evidence="3" type="ORF">Hamer_G017267</name>
</gene>
<keyword evidence="2" id="KW-0812">Transmembrane</keyword>
<sequence length="448" mass="49045">MFTRRCGVKRKLGWCVVVVTLVVKMVATLGNLNDNLEGTAKEGQLHYELMTTQSKMPRFGWVVYPCEKEEPLDACMYHLDSRAATVYSSMLSSTLAMCHFLQAQAWHQATTDAVHSLRKSSEAVSLQLSQAVDSASALRLQMDAQITESRQALKNVVFYVVSVVVTMLVTCSPRSVDARLPILVALAASLAVERLTVTFILTYLDTELPEADLQVAVWVVRRLTATCCCLLLVKATVCYRDPVAATAARLEELTFTTTEIKKLVTPGILDTSSGPMAYLSEMFEVSDSSDDTYDPDDYSDSDEYSYPLSCSSTDMLGEGSGEGRYFLRPRPQKPPQNNPLLVVETPSTFSRIVQYLEAYNRRKSRSRVWQLSLSRLTQRFDTRGAAKPSNTAHGAASTSATILGEPSTSATVLGETSTSATILGEPSTSATVLRKPNTTATILGGSNY</sequence>
<comment type="caution">
    <text evidence="3">The sequence shown here is derived from an EMBL/GenBank/DDBJ whole genome shotgun (WGS) entry which is preliminary data.</text>
</comment>
<keyword evidence="2" id="KW-0472">Membrane</keyword>
<reference evidence="3" key="1">
    <citation type="journal article" date="2021" name="Sci. Adv.">
        <title>The American lobster genome reveals insights on longevity, neural, and immune adaptations.</title>
        <authorList>
            <person name="Polinski J.M."/>
            <person name="Zimin A.V."/>
            <person name="Clark K.F."/>
            <person name="Kohn A.B."/>
            <person name="Sadowski N."/>
            <person name="Timp W."/>
            <person name="Ptitsyn A."/>
            <person name="Khanna P."/>
            <person name="Romanova D.Y."/>
            <person name="Williams P."/>
            <person name="Greenwood S.J."/>
            <person name="Moroz L.L."/>
            <person name="Walt D.R."/>
            <person name="Bodnar A.G."/>
        </authorList>
    </citation>
    <scope>NUCLEOTIDE SEQUENCE</scope>
    <source>
        <strain evidence="3">GMGI-L3</strain>
    </source>
</reference>
<evidence type="ECO:0000256" key="2">
    <source>
        <dbReference type="SAM" id="Phobius"/>
    </source>
</evidence>
<keyword evidence="2" id="KW-1133">Transmembrane helix</keyword>
<dbReference type="EMBL" id="JAHLQT010024908">
    <property type="protein sequence ID" value="KAG7164872.1"/>
    <property type="molecule type" value="Genomic_DNA"/>
</dbReference>
<dbReference type="PANTHER" id="PTHR33538">
    <property type="entry name" value="PROTEIN GAMETE EXPRESSED 1"/>
    <property type="match status" value="1"/>
</dbReference>
<accession>A0A8J5MVG3</accession>
<dbReference type="Proteomes" id="UP000747542">
    <property type="component" value="Unassembled WGS sequence"/>
</dbReference>
<evidence type="ECO:0000313" key="3">
    <source>
        <dbReference type="EMBL" id="KAG7164872.1"/>
    </source>
</evidence>
<dbReference type="InterPro" id="IPR040346">
    <property type="entry name" value="GEX1/Brambleberry"/>
</dbReference>
<dbReference type="AlphaFoldDB" id="A0A8J5MVG3"/>
<dbReference type="PANTHER" id="PTHR33538:SF2">
    <property type="entry name" value="PROTEIN GAMETE EXPRESSED 1"/>
    <property type="match status" value="1"/>
</dbReference>
<feature type="transmembrane region" description="Helical" evidence="2">
    <location>
        <begin position="12"/>
        <end position="32"/>
    </location>
</feature>
<keyword evidence="4" id="KW-1185">Reference proteome</keyword>
<organism evidence="3 4">
    <name type="scientific">Homarus americanus</name>
    <name type="common">American lobster</name>
    <dbReference type="NCBI Taxonomy" id="6706"/>
    <lineage>
        <taxon>Eukaryota</taxon>
        <taxon>Metazoa</taxon>
        <taxon>Ecdysozoa</taxon>
        <taxon>Arthropoda</taxon>
        <taxon>Crustacea</taxon>
        <taxon>Multicrustacea</taxon>
        <taxon>Malacostraca</taxon>
        <taxon>Eumalacostraca</taxon>
        <taxon>Eucarida</taxon>
        <taxon>Decapoda</taxon>
        <taxon>Pleocyemata</taxon>
        <taxon>Astacidea</taxon>
        <taxon>Nephropoidea</taxon>
        <taxon>Nephropidae</taxon>
        <taxon>Homarus</taxon>
    </lineage>
</organism>
<name>A0A8J5MVG3_HOMAM</name>
<proteinExistence type="predicted"/>
<protein>
    <submittedName>
        <fullName evidence="3">Uncharacterized protein</fullName>
    </submittedName>
</protein>
<feature type="region of interest" description="Disordered" evidence="1">
    <location>
        <begin position="382"/>
        <end position="409"/>
    </location>
</feature>
<feature type="compositionally biased region" description="Polar residues" evidence="1">
    <location>
        <begin position="388"/>
        <end position="409"/>
    </location>
</feature>